<feature type="transmembrane region" description="Helical" evidence="1">
    <location>
        <begin position="204"/>
        <end position="226"/>
    </location>
</feature>
<keyword evidence="4" id="KW-1185">Reference proteome</keyword>
<feature type="domain" description="DUF6534" evidence="2">
    <location>
        <begin position="168"/>
        <end position="254"/>
    </location>
</feature>
<accession>A0A4R0RJM7</accession>
<protein>
    <recommendedName>
        <fullName evidence="2">DUF6534 domain-containing protein</fullName>
    </recommendedName>
</protein>
<reference evidence="3 4" key="1">
    <citation type="submission" date="2018-11" db="EMBL/GenBank/DDBJ databases">
        <title>Genome assembly of Steccherinum ochraceum LE-BIN_3174, the white-rot fungus of the Steccherinaceae family (The Residual Polyporoid clade, Polyporales, Basidiomycota).</title>
        <authorList>
            <person name="Fedorova T.V."/>
            <person name="Glazunova O.A."/>
            <person name="Landesman E.O."/>
            <person name="Moiseenko K.V."/>
            <person name="Psurtseva N.V."/>
            <person name="Savinova O.S."/>
            <person name="Shakhova N.V."/>
            <person name="Tyazhelova T.V."/>
            <person name="Vasina D.V."/>
        </authorList>
    </citation>
    <scope>NUCLEOTIDE SEQUENCE [LARGE SCALE GENOMIC DNA]</scope>
    <source>
        <strain evidence="3 4">LE-BIN_3174</strain>
    </source>
</reference>
<dbReference type="AlphaFoldDB" id="A0A4R0RJM7"/>
<dbReference type="PANTHER" id="PTHR40465">
    <property type="entry name" value="CHROMOSOME 1, WHOLE GENOME SHOTGUN SEQUENCE"/>
    <property type="match status" value="1"/>
</dbReference>
<keyword evidence="1" id="KW-0472">Membrane</keyword>
<feature type="transmembrane region" description="Helical" evidence="1">
    <location>
        <begin position="163"/>
        <end position="184"/>
    </location>
</feature>
<feature type="transmembrane region" description="Helical" evidence="1">
    <location>
        <begin position="21"/>
        <end position="38"/>
    </location>
</feature>
<sequence>MSSAIPADISVLTGPVLFADLVNWGLFGALTVQVYLYYISFPQDKPLIKAVVYTTYSIEVVQTALATREAFRILAIGWGNPDVLVTVGWLGITIPCLVSVLTWISQMFYAWRIWILRRTLWLPIIIAMLSLTQMICGLISGIHIQLIGILAEVEARTSKTTTVRLVCALVCDVVIATSMLQFLYGTRNTAMQRTQNIVSRLIKLTFETGLILMLVAVIDLTFFLAFPQNNFFYAPSMSLSKLYSNAMLVMLNVRIEVVGGRSKNPRVDVELSDATISTSLPMPTPYVPGSTPKASLTFDG</sequence>
<dbReference type="PANTHER" id="PTHR40465:SF1">
    <property type="entry name" value="DUF6534 DOMAIN-CONTAINING PROTEIN"/>
    <property type="match status" value="1"/>
</dbReference>
<dbReference type="OrthoDB" id="2953893at2759"/>
<dbReference type="Proteomes" id="UP000292702">
    <property type="component" value="Unassembled WGS sequence"/>
</dbReference>
<evidence type="ECO:0000256" key="1">
    <source>
        <dbReference type="SAM" id="Phobius"/>
    </source>
</evidence>
<feature type="transmembrane region" description="Helical" evidence="1">
    <location>
        <begin position="121"/>
        <end position="151"/>
    </location>
</feature>
<feature type="transmembrane region" description="Helical" evidence="1">
    <location>
        <begin position="232"/>
        <end position="253"/>
    </location>
</feature>
<proteinExistence type="predicted"/>
<feature type="transmembrane region" description="Helical" evidence="1">
    <location>
        <begin position="87"/>
        <end position="109"/>
    </location>
</feature>
<dbReference type="Pfam" id="PF20152">
    <property type="entry name" value="DUF6534"/>
    <property type="match status" value="1"/>
</dbReference>
<keyword evidence="1" id="KW-1133">Transmembrane helix</keyword>
<name>A0A4R0RJM7_9APHY</name>
<gene>
    <name evidence="3" type="ORF">EIP91_002985</name>
</gene>
<evidence type="ECO:0000259" key="2">
    <source>
        <dbReference type="Pfam" id="PF20152"/>
    </source>
</evidence>
<dbReference type="InterPro" id="IPR045339">
    <property type="entry name" value="DUF6534"/>
</dbReference>
<evidence type="ECO:0000313" key="3">
    <source>
        <dbReference type="EMBL" id="TCD65199.1"/>
    </source>
</evidence>
<comment type="caution">
    <text evidence="3">The sequence shown here is derived from an EMBL/GenBank/DDBJ whole genome shotgun (WGS) entry which is preliminary data.</text>
</comment>
<evidence type="ECO:0000313" key="4">
    <source>
        <dbReference type="Proteomes" id="UP000292702"/>
    </source>
</evidence>
<dbReference type="EMBL" id="RWJN01000193">
    <property type="protein sequence ID" value="TCD65199.1"/>
    <property type="molecule type" value="Genomic_DNA"/>
</dbReference>
<keyword evidence="1" id="KW-0812">Transmembrane</keyword>
<organism evidence="3 4">
    <name type="scientific">Steccherinum ochraceum</name>
    <dbReference type="NCBI Taxonomy" id="92696"/>
    <lineage>
        <taxon>Eukaryota</taxon>
        <taxon>Fungi</taxon>
        <taxon>Dikarya</taxon>
        <taxon>Basidiomycota</taxon>
        <taxon>Agaricomycotina</taxon>
        <taxon>Agaricomycetes</taxon>
        <taxon>Polyporales</taxon>
        <taxon>Steccherinaceae</taxon>
        <taxon>Steccherinum</taxon>
    </lineage>
</organism>